<reference evidence="1" key="1">
    <citation type="submission" date="2021-02" db="EMBL/GenBank/DDBJ databases">
        <authorList>
            <person name="Palmer J.M."/>
        </authorList>
    </citation>
    <scope>NUCLEOTIDE SEQUENCE</scope>
    <source>
        <strain evidence="1">SCRP23</strain>
    </source>
</reference>
<dbReference type="Proteomes" id="UP000693981">
    <property type="component" value="Unassembled WGS sequence"/>
</dbReference>
<dbReference type="OrthoDB" id="113111at2759"/>
<keyword evidence="2" id="KW-1185">Reference proteome</keyword>
<proteinExistence type="predicted"/>
<protein>
    <submittedName>
        <fullName evidence="1">Uncharacterized protein</fullName>
    </submittedName>
</protein>
<evidence type="ECO:0000313" key="1">
    <source>
        <dbReference type="EMBL" id="KAG7387971.1"/>
    </source>
</evidence>
<evidence type="ECO:0000313" key="2">
    <source>
        <dbReference type="Proteomes" id="UP000693981"/>
    </source>
</evidence>
<dbReference type="EMBL" id="JAGDFL010000459">
    <property type="protein sequence ID" value="KAG7387971.1"/>
    <property type="molecule type" value="Genomic_DNA"/>
</dbReference>
<name>A0A8T1W3T1_9STRA</name>
<sequence length="147" mass="17371">MNSPYHQLPTFTNTTQDLSAEFYRNTAEFDAAIRGSFLSEARRCRYPSKRCEHPRAIKRNGEMHRFCDAHRNKANLNQRRLEARRKQEQMAESPLPRLNSPLNYDLEPRAFVKLENQHPWPDAREPTPPLHTVLAQDELKFLWELLS</sequence>
<organism evidence="1 2">
    <name type="scientific">Phytophthora boehmeriae</name>
    <dbReference type="NCBI Taxonomy" id="109152"/>
    <lineage>
        <taxon>Eukaryota</taxon>
        <taxon>Sar</taxon>
        <taxon>Stramenopiles</taxon>
        <taxon>Oomycota</taxon>
        <taxon>Peronosporomycetes</taxon>
        <taxon>Peronosporales</taxon>
        <taxon>Peronosporaceae</taxon>
        <taxon>Phytophthora</taxon>
    </lineage>
</organism>
<dbReference type="AlphaFoldDB" id="A0A8T1W3T1"/>
<gene>
    <name evidence="1" type="ORF">PHYBOEH_008030</name>
</gene>
<comment type="caution">
    <text evidence="1">The sequence shown here is derived from an EMBL/GenBank/DDBJ whole genome shotgun (WGS) entry which is preliminary data.</text>
</comment>
<accession>A0A8T1W3T1</accession>